<dbReference type="PANTHER" id="PTHR13847">
    <property type="entry name" value="SARCOSINE DEHYDROGENASE-RELATED"/>
    <property type="match status" value="1"/>
</dbReference>
<sequence length="351" mass="39245">MNKQKIVIVGAGIVGACMAYHLSKRNQDVTVIERHPAAAREVTEKSFAWIHTTHRVAPEYWHLYDAAVEEYHTLQQELSELKIHWHGALTWDTPPLREQHRSQKLNREQLEALEPNLKEYPDEAVFVSEEGALDPIAVTELLLSKAQAFGAKVQFETNVTQLQQEGSRLIGVHTSKGFVESDVVVLAAGTGTPELCNPLGCHVPVTSSPSILIRMKTANKLIHTLISNTQFEARQLTDYTLLAAEDYIDESEENGPQAVGKRAFDTLRRSLKHGNQLELESIKVGWRPMPEDGYPIVGFQDHSNGLYLTVMHSAITLAPLIAHLAASEIIDGTRNELEPCRLSRFLRSLHT</sequence>
<protein>
    <submittedName>
        <fullName evidence="3">FAD dependent oxidoreductase</fullName>
    </submittedName>
</protein>
<dbReference type="SUPFAM" id="SSF51905">
    <property type="entry name" value="FAD/NAD(P)-binding domain"/>
    <property type="match status" value="1"/>
</dbReference>
<proteinExistence type="predicted"/>
<dbReference type="EMBL" id="BCNV01000001">
    <property type="protein sequence ID" value="GAS83267.1"/>
    <property type="molecule type" value="Genomic_DNA"/>
</dbReference>
<dbReference type="Gene3D" id="3.30.9.10">
    <property type="entry name" value="D-Amino Acid Oxidase, subunit A, domain 2"/>
    <property type="match status" value="1"/>
</dbReference>
<evidence type="ECO:0000313" key="3">
    <source>
        <dbReference type="EMBL" id="GAS83267.1"/>
    </source>
</evidence>
<dbReference type="RefSeq" id="WP_062835630.1">
    <property type="nucleotide sequence ID" value="NZ_BCNV01000001.1"/>
</dbReference>
<dbReference type="InterPro" id="IPR036188">
    <property type="entry name" value="FAD/NAD-bd_sf"/>
</dbReference>
<keyword evidence="1" id="KW-0560">Oxidoreductase</keyword>
<evidence type="ECO:0000259" key="2">
    <source>
        <dbReference type="Pfam" id="PF01266"/>
    </source>
</evidence>
<dbReference type="Pfam" id="PF01266">
    <property type="entry name" value="DAO"/>
    <property type="match status" value="1"/>
</dbReference>
<dbReference type="Gene3D" id="3.50.50.60">
    <property type="entry name" value="FAD/NAD(P)-binding domain"/>
    <property type="match status" value="1"/>
</dbReference>
<organism evidence="3 4">
    <name type="scientific">Paenibacillus amylolyticus</name>
    <dbReference type="NCBI Taxonomy" id="1451"/>
    <lineage>
        <taxon>Bacteria</taxon>
        <taxon>Bacillati</taxon>
        <taxon>Bacillota</taxon>
        <taxon>Bacilli</taxon>
        <taxon>Bacillales</taxon>
        <taxon>Paenibacillaceae</taxon>
        <taxon>Paenibacillus</taxon>
    </lineage>
</organism>
<dbReference type="PROSITE" id="PS51257">
    <property type="entry name" value="PROKAR_LIPOPROTEIN"/>
    <property type="match status" value="1"/>
</dbReference>
<feature type="domain" description="FAD dependent oxidoreductase" evidence="2">
    <location>
        <begin position="5"/>
        <end position="326"/>
    </location>
</feature>
<evidence type="ECO:0000256" key="1">
    <source>
        <dbReference type="ARBA" id="ARBA00023002"/>
    </source>
</evidence>
<evidence type="ECO:0000313" key="4">
    <source>
        <dbReference type="Proteomes" id="UP000069697"/>
    </source>
</evidence>
<reference evidence="4" key="2">
    <citation type="submission" date="2016-01" db="EMBL/GenBank/DDBJ databases">
        <title>Draft Genome Sequence of Paenibacillus amylolyticus Heshi-A3 that Was Isolated from Fermented Rice Bran with Aging Salted Mackerel, Which Was Named Heshiko as Traditional Fermented Seafood in Japan.</title>
        <authorList>
            <person name="Akuzawa S."/>
            <person name="Nakagawa J."/>
            <person name="Kanekatsu T."/>
            <person name="Kubota E."/>
            <person name="Ohtake R."/>
            <person name="Suzuki T."/>
            <person name="Kanesaki Y."/>
        </authorList>
    </citation>
    <scope>NUCLEOTIDE SEQUENCE [LARGE SCALE GENOMIC DNA]</scope>
    <source>
        <strain evidence="4">Heshi-A3</strain>
    </source>
</reference>
<comment type="caution">
    <text evidence="3">The sequence shown here is derived from an EMBL/GenBank/DDBJ whole genome shotgun (WGS) entry which is preliminary data.</text>
</comment>
<name>A0A117I268_PAEAM</name>
<dbReference type="InterPro" id="IPR006076">
    <property type="entry name" value="FAD-dep_OxRdtase"/>
</dbReference>
<reference evidence="3 4" key="1">
    <citation type="journal article" date="2016" name="Genome Announc.">
        <title>Draft Genome Sequence of Paenibacillus amylolyticus Heshi-A3, Isolated from Fermented Rice Bran in a Japanese Fermented Seafood Dish.</title>
        <authorList>
            <person name="Akuzawa S."/>
            <person name="Nagaoka J."/>
            <person name="Kanekatsu M."/>
            <person name="Kubota E."/>
            <person name="Ohtake R."/>
            <person name="Suzuki T."/>
            <person name="Kanesaki Y."/>
        </authorList>
    </citation>
    <scope>NUCLEOTIDE SEQUENCE [LARGE SCALE GENOMIC DNA]</scope>
    <source>
        <strain evidence="3 4">Heshi-A3</strain>
    </source>
</reference>
<gene>
    <name evidence="3" type="ORF">PAHA3_3345</name>
</gene>
<accession>A0A117I268</accession>
<dbReference type="Proteomes" id="UP000069697">
    <property type="component" value="Unassembled WGS sequence"/>
</dbReference>
<dbReference type="GO" id="GO:0016491">
    <property type="term" value="F:oxidoreductase activity"/>
    <property type="evidence" value="ECO:0007669"/>
    <property type="project" value="UniProtKB-KW"/>
</dbReference>
<dbReference type="AlphaFoldDB" id="A0A117I268"/>
<dbReference type="GO" id="GO:0005737">
    <property type="term" value="C:cytoplasm"/>
    <property type="evidence" value="ECO:0007669"/>
    <property type="project" value="TreeGrafter"/>
</dbReference>
<dbReference type="PANTHER" id="PTHR13847:SF289">
    <property type="entry name" value="GLYCINE OXIDASE"/>
    <property type="match status" value="1"/>
</dbReference>